<organism evidence="4">
    <name type="scientific">Aegilops tauschii</name>
    <name type="common">Tausch's goatgrass</name>
    <name type="synonym">Aegilops squarrosa</name>
    <dbReference type="NCBI Taxonomy" id="37682"/>
    <lineage>
        <taxon>Eukaryota</taxon>
        <taxon>Viridiplantae</taxon>
        <taxon>Streptophyta</taxon>
        <taxon>Embryophyta</taxon>
        <taxon>Tracheophyta</taxon>
        <taxon>Spermatophyta</taxon>
        <taxon>Magnoliopsida</taxon>
        <taxon>Liliopsida</taxon>
        <taxon>Poales</taxon>
        <taxon>Poaceae</taxon>
        <taxon>BOP clade</taxon>
        <taxon>Pooideae</taxon>
        <taxon>Triticodae</taxon>
        <taxon>Triticeae</taxon>
        <taxon>Triticinae</taxon>
        <taxon>Aegilops</taxon>
    </lineage>
</organism>
<dbReference type="EnsemblPlants" id="EMT00571">
    <property type="protein sequence ID" value="EMT00571"/>
    <property type="gene ID" value="F775_31972"/>
</dbReference>
<evidence type="ECO:0000256" key="1">
    <source>
        <dbReference type="ARBA" id="ARBA00007692"/>
    </source>
</evidence>
<keyword evidence="2" id="KW-0806">Transcription termination</keyword>
<dbReference type="Gene3D" id="1.25.70.10">
    <property type="entry name" value="Transcription termination factor 3, mitochondrial"/>
    <property type="match status" value="2"/>
</dbReference>
<dbReference type="GO" id="GO:0003676">
    <property type="term" value="F:nucleic acid binding"/>
    <property type="evidence" value="ECO:0007669"/>
    <property type="project" value="InterPro"/>
</dbReference>
<keyword evidence="2" id="KW-0804">Transcription</keyword>
<accession>N1QS81</accession>
<dbReference type="GO" id="GO:0006353">
    <property type="term" value="P:DNA-templated transcription termination"/>
    <property type="evidence" value="ECO:0007669"/>
    <property type="project" value="UniProtKB-KW"/>
</dbReference>
<dbReference type="InterPro" id="IPR003690">
    <property type="entry name" value="MTERF"/>
</dbReference>
<protein>
    <recommendedName>
        <fullName evidence="5">mTERF domain-containing protein 1, mitochondrial</fullName>
    </recommendedName>
</protein>
<evidence type="ECO:0000256" key="2">
    <source>
        <dbReference type="ARBA" id="ARBA00022472"/>
    </source>
</evidence>
<comment type="similarity">
    <text evidence="1">Belongs to the mTERF family.</text>
</comment>
<dbReference type="AlphaFoldDB" id="N1QS81"/>
<proteinExistence type="inferred from homology"/>
<dbReference type="InterPro" id="IPR038538">
    <property type="entry name" value="MTERF_sf"/>
</dbReference>
<evidence type="ECO:0008006" key="5">
    <source>
        <dbReference type="Google" id="ProtNLM"/>
    </source>
</evidence>
<dbReference type="PANTHER" id="PTHR13068:SF148">
    <property type="entry name" value="PORR DOMAIN-CONTAINING PROTEIN"/>
    <property type="match status" value="1"/>
</dbReference>
<dbReference type="PANTHER" id="PTHR13068">
    <property type="entry name" value="CGI-12 PROTEIN-RELATED"/>
    <property type="match status" value="1"/>
</dbReference>
<evidence type="ECO:0000313" key="4">
    <source>
        <dbReference type="EnsemblPlants" id="EMT00571"/>
    </source>
</evidence>
<evidence type="ECO:0000256" key="3">
    <source>
        <dbReference type="ARBA" id="ARBA00022946"/>
    </source>
</evidence>
<reference evidence="4" key="1">
    <citation type="submission" date="2015-06" db="UniProtKB">
        <authorList>
            <consortium name="EnsemblPlants"/>
        </authorList>
    </citation>
    <scope>IDENTIFICATION</scope>
</reference>
<keyword evidence="2" id="KW-0805">Transcription regulation</keyword>
<dbReference type="SMART" id="SM00733">
    <property type="entry name" value="Mterf"/>
    <property type="match status" value="5"/>
</dbReference>
<keyword evidence="3" id="KW-0809">Transit peptide</keyword>
<dbReference type="FunFam" id="1.25.70.10:FF:000001">
    <property type="entry name" value="Mitochondrial transcription termination factor-like"/>
    <property type="match status" value="1"/>
</dbReference>
<name>N1QS81_AEGTA</name>
<dbReference type="Pfam" id="PF02536">
    <property type="entry name" value="mTERF"/>
    <property type="match status" value="1"/>
</dbReference>
<dbReference type="FunFam" id="1.25.70.10:FF:000016">
    <property type="entry name" value="Mitochondrial transcription termination factor-like"/>
    <property type="match status" value="1"/>
</dbReference>
<sequence>MTPSGAQVDDKRIGHCGTMSHLLSPWDWESMVRRWGSQCGKKPSVTVTVGSGHGLELFSWWERLPLFGRFGYVEMIRLSTDVPGLFVYGHLYNARRIETYLRRLFIAAVYDLETAFLVVAPDLCIAAGAGCAMLRRLLSSPSTSTSTYAIFPLRRILSAAAPHISPNPSGFAVEEYLVDTCGLTRPQALKASKKLSHLRSPTKPDAVLAFLAGLGLSGADAAAVVVKDPKFLCAKVDKTLAPVVAGLAGLGLSRPEIARLVSVAHCYFRTRPIVSKTHYYLPLFGSLDNFLRALQRSPCLLSSDLGKVIKPNVVFLRECGLSDCDIVKVCIPVPRMLTTDPERVRAMVACAERLGVPRGAGMFRPALQAVAFLSEEKIAAKVDYLKNTFRWSDAQVSIALCKAPFILKKSKESLKRRSEFLFSEVGLEPVYIAHRPIFLSLSLEGRVRPRYYVLKFLKENGLVDRDLSFHTAVNRPEKFFVEKFICPHKEAAPHLAEDYAIACKGEVPTKTKNGPRKLVTAYGTT</sequence>